<dbReference type="RefSeq" id="WP_052333302.1">
    <property type="nucleotide sequence ID" value="NZ_BIMM01000019.1"/>
</dbReference>
<evidence type="ECO:0000256" key="1">
    <source>
        <dbReference type="SAM" id="Coils"/>
    </source>
</evidence>
<dbReference type="OrthoDB" id="2974702at2"/>
<accession>A0A2N5N9R6</accession>
<evidence type="ECO:0000313" key="2">
    <source>
        <dbReference type="EMBL" id="PLT47065.1"/>
    </source>
</evidence>
<dbReference type="AlphaFoldDB" id="A0A2N5N9R6"/>
<keyword evidence="3" id="KW-1185">Reference proteome</keyword>
<proteinExistence type="predicted"/>
<name>A0A2N5N9R6_9BACL</name>
<feature type="coiled-coil region" evidence="1">
    <location>
        <begin position="124"/>
        <end position="179"/>
    </location>
</feature>
<organism evidence="2 3">
    <name type="scientific">Paenibacillus pasadenensis</name>
    <dbReference type="NCBI Taxonomy" id="217090"/>
    <lineage>
        <taxon>Bacteria</taxon>
        <taxon>Bacillati</taxon>
        <taxon>Bacillota</taxon>
        <taxon>Bacilli</taxon>
        <taxon>Bacillales</taxon>
        <taxon>Paenibacillaceae</taxon>
        <taxon>Paenibacillus</taxon>
    </lineage>
</organism>
<gene>
    <name evidence="2" type="ORF">B8V81_1289</name>
</gene>
<dbReference type="EMBL" id="NFEZ01000003">
    <property type="protein sequence ID" value="PLT47065.1"/>
    <property type="molecule type" value="Genomic_DNA"/>
</dbReference>
<comment type="caution">
    <text evidence="2">The sequence shown here is derived from an EMBL/GenBank/DDBJ whole genome shotgun (WGS) entry which is preliminary data.</text>
</comment>
<sequence length="186" mass="20541">MKEAIITDLDGLLADVALADDSETGYSPIYETAAVGGEPELIGYRVAVPVPAGLYRPRFDKLAYDEHQEALRLHLSAVAAWEALPEHERSEWPQQPDVPAFWVEGLTPEEIASLQSGTHEISPVEQLQADNALLLLDLAETQARQAQTEQDNAILLLAVAELESRQRQMEQDYAALRLAVAEREVS</sequence>
<protein>
    <submittedName>
        <fullName evidence="2">Uncharacterized protein</fullName>
    </submittedName>
</protein>
<dbReference type="Proteomes" id="UP000234789">
    <property type="component" value="Unassembled WGS sequence"/>
</dbReference>
<reference evidence="2 3" key="1">
    <citation type="submission" date="2017-05" db="EMBL/GenBank/DDBJ databases">
        <title>Functional genome analysis of Paenibacillus pasadenensis strain R16: insights on endophytic life style and antifungal activity.</title>
        <authorList>
            <person name="Passera A."/>
            <person name="Marcolungo L."/>
            <person name="Casati P."/>
            <person name="Brasca M."/>
            <person name="Quaglino F."/>
            <person name="Delledonne M."/>
        </authorList>
    </citation>
    <scope>NUCLEOTIDE SEQUENCE [LARGE SCALE GENOMIC DNA]</scope>
    <source>
        <strain evidence="2 3">R16</strain>
    </source>
</reference>
<evidence type="ECO:0000313" key="3">
    <source>
        <dbReference type="Proteomes" id="UP000234789"/>
    </source>
</evidence>
<keyword evidence="1" id="KW-0175">Coiled coil</keyword>